<evidence type="ECO:0000256" key="4">
    <source>
        <dbReference type="ARBA" id="ARBA00038440"/>
    </source>
</evidence>
<evidence type="ECO:0000256" key="5">
    <source>
        <dbReference type="ARBA" id="ARBA00047664"/>
    </source>
</evidence>
<gene>
    <name evidence="6" type="primary">purN</name>
    <name evidence="8" type="ORF">E7Z59_01900</name>
</gene>
<comment type="similarity">
    <text evidence="4 6">Belongs to the GART family.</text>
</comment>
<dbReference type="CDD" id="cd08645">
    <property type="entry name" value="FMT_core_GART"/>
    <property type="match status" value="1"/>
</dbReference>
<evidence type="ECO:0000256" key="2">
    <source>
        <dbReference type="ARBA" id="ARBA00022679"/>
    </source>
</evidence>
<keyword evidence="9" id="KW-1185">Reference proteome</keyword>
<reference evidence="8 9" key="1">
    <citation type="submission" date="2019-04" db="EMBL/GenBank/DDBJ databases">
        <title>Draft genome sequence of Robertkochia marina CC-AMO-30D.</title>
        <authorList>
            <person name="Hameed A."/>
            <person name="Lin S.-Y."/>
            <person name="Shahina M."/>
            <person name="Lai W.-A."/>
            <person name="Young C.-C."/>
        </authorList>
    </citation>
    <scope>NUCLEOTIDE SEQUENCE [LARGE SCALE GENOMIC DNA]</scope>
    <source>
        <strain evidence="8 9">CC-AMO-30D</strain>
    </source>
</reference>
<feature type="site" description="Raises pKa of active site His" evidence="6">
    <location>
        <position position="144"/>
    </location>
</feature>
<feature type="domain" description="Formyl transferase N-terminal" evidence="7">
    <location>
        <begin position="3"/>
        <end position="180"/>
    </location>
</feature>
<dbReference type="PANTHER" id="PTHR43369:SF2">
    <property type="entry name" value="PHOSPHORIBOSYLGLYCINAMIDE FORMYLTRANSFERASE"/>
    <property type="match status" value="1"/>
</dbReference>
<dbReference type="Gene3D" id="3.40.50.170">
    <property type="entry name" value="Formyl transferase, N-terminal domain"/>
    <property type="match status" value="1"/>
</dbReference>
<dbReference type="Proteomes" id="UP000305939">
    <property type="component" value="Unassembled WGS sequence"/>
</dbReference>
<comment type="caution">
    <text evidence="6">Lacks conserved residue(s) required for the propagation of feature annotation.</text>
</comment>
<dbReference type="EC" id="2.1.2.2" evidence="6"/>
<proteinExistence type="inferred from homology"/>
<evidence type="ECO:0000313" key="8">
    <source>
        <dbReference type="EMBL" id="THD69107.1"/>
    </source>
</evidence>
<dbReference type="PROSITE" id="PS00373">
    <property type="entry name" value="GART"/>
    <property type="match status" value="1"/>
</dbReference>
<comment type="function">
    <text evidence="6">Catalyzes the transfer of a formyl group from 10-formyltetrahydrofolate to 5-phospho-ribosyl-glycinamide (GAR), producing 5-phospho-ribosyl-N-formylglycinamide (FGAR) and tetrahydrofolate.</text>
</comment>
<dbReference type="RefSeq" id="WP_136334597.1">
    <property type="nucleotide sequence ID" value="NZ_QXMP01000001.1"/>
</dbReference>
<sequence>MKSIVIFASGSGTNAENIIRYFQDSEKARVSLVLSNKKEAKVLDRARELHVSAMSFNREAMSNGVVTALLSALQPDLIVLAGYLWKIPESLIHEFEGRIINIHPALLPAYGGKGMYGMNVHKAVIEDRQKESGITIHYVNEHYDEGGIIFQARTAIETKDDAECLAGKIHQLEYTHYPRIIENLLDEK</sequence>
<dbReference type="PANTHER" id="PTHR43369">
    <property type="entry name" value="PHOSPHORIBOSYLGLYCINAMIDE FORMYLTRANSFERASE"/>
    <property type="match status" value="1"/>
</dbReference>
<dbReference type="SUPFAM" id="SSF53328">
    <property type="entry name" value="Formyltransferase"/>
    <property type="match status" value="1"/>
</dbReference>
<dbReference type="GO" id="GO:0005829">
    <property type="term" value="C:cytosol"/>
    <property type="evidence" value="ECO:0007669"/>
    <property type="project" value="TreeGrafter"/>
</dbReference>
<comment type="catalytic activity">
    <reaction evidence="5 6">
        <text>N(1)-(5-phospho-beta-D-ribosyl)glycinamide + (6R)-10-formyltetrahydrofolate = N(2)-formyl-N(1)-(5-phospho-beta-D-ribosyl)glycinamide + (6S)-5,6,7,8-tetrahydrofolate + H(+)</text>
        <dbReference type="Rhea" id="RHEA:15053"/>
        <dbReference type="ChEBI" id="CHEBI:15378"/>
        <dbReference type="ChEBI" id="CHEBI:57453"/>
        <dbReference type="ChEBI" id="CHEBI:143788"/>
        <dbReference type="ChEBI" id="CHEBI:147286"/>
        <dbReference type="ChEBI" id="CHEBI:195366"/>
        <dbReference type="EC" id="2.1.2.2"/>
    </reaction>
</comment>
<dbReference type="AlphaFoldDB" id="A0A4S3M4J4"/>
<dbReference type="GO" id="GO:0006189">
    <property type="term" value="P:'de novo' IMP biosynthetic process"/>
    <property type="evidence" value="ECO:0007669"/>
    <property type="project" value="UniProtKB-UniRule"/>
</dbReference>
<feature type="active site" description="Proton donor" evidence="6">
    <location>
        <position position="103"/>
    </location>
</feature>
<dbReference type="GO" id="GO:0004644">
    <property type="term" value="F:phosphoribosylglycinamide formyltransferase activity"/>
    <property type="evidence" value="ECO:0007669"/>
    <property type="project" value="UniProtKB-UniRule"/>
</dbReference>
<dbReference type="Pfam" id="PF00551">
    <property type="entry name" value="Formyl_trans_N"/>
    <property type="match status" value="1"/>
</dbReference>
<evidence type="ECO:0000256" key="6">
    <source>
        <dbReference type="HAMAP-Rule" id="MF_01930"/>
    </source>
</evidence>
<feature type="binding site" evidence="6">
    <location>
        <position position="58"/>
    </location>
    <ligand>
        <name>(6R)-10-formyltetrahydrofolate</name>
        <dbReference type="ChEBI" id="CHEBI:195366"/>
    </ligand>
</feature>
<feature type="binding site" evidence="6">
    <location>
        <position position="101"/>
    </location>
    <ligand>
        <name>(6R)-10-formyltetrahydrofolate</name>
        <dbReference type="ChEBI" id="CHEBI:195366"/>
    </ligand>
</feature>
<evidence type="ECO:0000256" key="1">
    <source>
        <dbReference type="ARBA" id="ARBA00005054"/>
    </source>
</evidence>
<accession>A0A4S3M4J4</accession>
<dbReference type="EMBL" id="SSMC01000001">
    <property type="protein sequence ID" value="THD69107.1"/>
    <property type="molecule type" value="Genomic_DNA"/>
</dbReference>
<comment type="pathway">
    <text evidence="1 6">Purine metabolism; IMP biosynthesis via de novo pathway; N(2)-formyl-N(1)-(5-phospho-D-ribosyl)glycinamide from N(1)-(5-phospho-D-ribosyl)glycinamide (10-formyl THF route): step 1/1.</text>
</comment>
<dbReference type="InterPro" id="IPR001555">
    <property type="entry name" value="GART_AS"/>
</dbReference>
<organism evidence="8 9">
    <name type="scientific">Robertkochia marina</name>
    <dbReference type="NCBI Taxonomy" id="1227945"/>
    <lineage>
        <taxon>Bacteria</taxon>
        <taxon>Pseudomonadati</taxon>
        <taxon>Bacteroidota</taxon>
        <taxon>Flavobacteriia</taxon>
        <taxon>Flavobacteriales</taxon>
        <taxon>Flavobacteriaceae</taxon>
        <taxon>Robertkochia</taxon>
    </lineage>
</organism>
<comment type="caution">
    <text evidence="8">The sequence shown here is derived from an EMBL/GenBank/DDBJ whole genome shotgun (WGS) entry which is preliminary data.</text>
</comment>
<dbReference type="InterPro" id="IPR002376">
    <property type="entry name" value="Formyl_transf_N"/>
</dbReference>
<dbReference type="OrthoDB" id="9806170at2"/>
<dbReference type="HAMAP" id="MF_01930">
    <property type="entry name" value="PurN"/>
    <property type="match status" value="1"/>
</dbReference>
<evidence type="ECO:0000259" key="7">
    <source>
        <dbReference type="Pfam" id="PF00551"/>
    </source>
</evidence>
<evidence type="ECO:0000256" key="3">
    <source>
        <dbReference type="ARBA" id="ARBA00022755"/>
    </source>
</evidence>
<keyword evidence="3 6" id="KW-0658">Purine biosynthesis</keyword>
<keyword evidence="2 6" id="KW-0808">Transferase</keyword>
<dbReference type="UniPathway" id="UPA00074">
    <property type="reaction ID" value="UER00126"/>
</dbReference>
<dbReference type="InterPro" id="IPR004607">
    <property type="entry name" value="GART"/>
</dbReference>
<evidence type="ECO:0000313" key="9">
    <source>
        <dbReference type="Proteomes" id="UP000305939"/>
    </source>
</evidence>
<protein>
    <recommendedName>
        <fullName evidence="6">Phosphoribosylglycinamide formyltransferase</fullName>
        <ecNumber evidence="6">2.1.2.2</ecNumber>
    </recommendedName>
    <alternativeName>
        <fullName evidence="6">5'-phosphoribosylglycinamide transformylase</fullName>
    </alternativeName>
    <alternativeName>
        <fullName evidence="6">GAR transformylase</fullName>
        <shortName evidence="6">GART</shortName>
    </alternativeName>
</protein>
<name>A0A4S3M4J4_9FLAO</name>
<dbReference type="InterPro" id="IPR036477">
    <property type="entry name" value="Formyl_transf_N_sf"/>
</dbReference>
<feature type="binding site" evidence="6">
    <location>
        <begin position="12"/>
        <end position="14"/>
    </location>
    <ligand>
        <name>N(1)-(5-phospho-beta-D-ribosyl)glycinamide</name>
        <dbReference type="ChEBI" id="CHEBI:143788"/>
    </ligand>
</feature>